<feature type="compositionally biased region" description="Polar residues" evidence="1">
    <location>
        <begin position="1"/>
        <end position="16"/>
    </location>
</feature>
<name>A0A7W9EJR3_9SPHN</name>
<evidence type="ECO:0000313" key="2">
    <source>
        <dbReference type="EMBL" id="MBB5699300.1"/>
    </source>
</evidence>
<dbReference type="SUPFAM" id="SSF52540">
    <property type="entry name" value="P-loop containing nucleoside triphosphate hydrolases"/>
    <property type="match status" value="1"/>
</dbReference>
<gene>
    <name evidence="2" type="ORF">FHR19_002666</name>
</gene>
<reference evidence="2 3" key="1">
    <citation type="submission" date="2020-08" db="EMBL/GenBank/DDBJ databases">
        <title>Genomic Encyclopedia of Type Strains, Phase IV (KMG-IV): sequencing the most valuable type-strain genomes for metagenomic binning, comparative biology and taxonomic classification.</title>
        <authorList>
            <person name="Goeker M."/>
        </authorList>
    </citation>
    <scope>NUCLEOTIDE SEQUENCE [LARGE SCALE GENOMIC DNA]</scope>
    <source>
        <strain evidence="2 3">DSM 27244</strain>
    </source>
</reference>
<comment type="caution">
    <text evidence="2">The sequence shown here is derived from an EMBL/GenBank/DDBJ whole genome shotgun (WGS) entry which is preliminary data.</text>
</comment>
<dbReference type="Proteomes" id="UP000557739">
    <property type="component" value="Unassembled WGS sequence"/>
</dbReference>
<dbReference type="InterPro" id="IPR037257">
    <property type="entry name" value="T2SS_E_N_sf"/>
</dbReference>
<organism evidence="2 3">
    <name type="scientific">Sphingomonas yantingensis</name>
    <dbReference type="NCBI Taxonomy" id="1241761"/>
    <lineage>
        <taxon>Bacteria</taxon>
        <taxon>Pseudomonadati</taxon>
        <taxon>Pseudomonadota</taxon>
        <taxon>Alphaproteobacteria</taxon>
        <taxon>Sphingomonadales</taxon>
        <taxon>Sphingomonadaceae</taxon>
        <taxon>Sphingomonas</taxon>
    </lineage>
</organism>
<accession>A0A7W9EJR3</accession>
<feature type="region of interest" description="Disordered" evidence="1">
    <location>
        <begin position="1"/>
        <end position="32"/>
    </location>
</feature>
<sequence>MKLRSSTGRGLASSSVDFGMPGTSRRTDSPLIDIDSLSAEDRDRIARYQARTGASVDAAAVDLGLVDPDAVRQALARHVEAGELIDPDTTGVNRAVVAAYAPDDPLSVKLREVRSSLLTVLEIDRDALSVVVLAGCGTDDTAGVAANLATLFAQLGKPGLVVDANFAAAAQDALFGVSPVEGATSLLTGGAAREDSVVSTPVPNLDLIASGPVISGLSEAVERVSLVEQLRALRGGYRFAIVDAGNQPADIVAAIARGADGVLLLSERRHTPLEAVRALIDRLAANDVPVLGNILVR</sequence>
<proteinExistence type="predicted"/>
<protein>
    <submittedName>
        <fullName evidence="2">Mrp family chromosome partitioning ATPase</fullName>
    </submittedName>
</protein>
<dbReference type="SUPFAM" id="SSF160246">
    <property type="entry name" value="EspE N-terminal domain-like"/>
    <property type="match status" value="1"/>
</dbReference>
<dbReference type="RefSeq" id="WP_184029198.1">
    <property type="nucleotide sequence ID" value="NZ_JACIJJ010000004.1"/>
</dbReference>
<dbReference type="EMBL" id="JACIJJ010000004">
    <property type="protein sequence ID" value="MBB5699300.1"/>
    <property type="molecule type" value="Genomic_DNA"/>
</dbReference>
<dbReference type="Gene3D" id="3.40.50.300">
    <property type="entry name" value="P-loop containing nucleotide triphosphate hydrolases"/>
    <property type="match status" value="1"/>
</dbReference>
<evidence type="ECO:0000256" key="1">
    <source>
        <dbReference type="SAM" id="MobiDB-lite"/>
    </source>
</evidence>
<keyword evidence="3" id="KW-1185">Reference proteome</keyword>
<evidence type="ECO:0000313" key="3">
    <source>
        <dbReference type="Proteomes" id="UP000557739"/>
    </source>
</evidence>
<dbReference type="InterPro" id="IPR027417">
    <property type="entry name" value="P-loop_NTPase"/>
</dbReference>
<dbReference type="AlphaFoldDB" id="A0A7W9EJR3"/>